<feature type="transmembrane region" description="Helical" evidence="5">
    <location>
        <begin position="76"/>
        <end position="95"/>
    </location>
</feature>
<dbReference type="InterPro" id="IPR036259">
    <property type="entry name" value="MFS_trans_sf"/>
</dbReference>
<dbReference type="Gene3D" id="1.20.1250.20">
    <property type="entry name" value="MFS general substrate transporter like domains"/>
    <property type="match status" value="2"/>
</dbReference>
<dbReference type="EMBL" id="KV417342">
    <property type="protein sequence ID" value="KZO90441.1"/>
    <property type="molecule type" value="Genomic_DNA"/>
</dbReference>
<sequence>MGLSATRTWLVIGCVCGANVLNNFLQGGLTVALSTLQQSLDIPEQNLQWCLSAYALTFGCFLLLSGKLADVLGRRLIFVLGTAWIAIMSIAAAFSHDQISFIVLNGLMGLGAAANTPAGMGILGSTLSGRTKTTAFAAVGGAQPIGYISGLCLGGILCETYASWPSLFWIQGALAAIFSIMSWFFIPSDSAADYHDTVLKRLGRIDWIGVVLSTLGFVMLTFALTDGQSAPQGWGTPYIPVLLVLSVMLLLSFIRWEVHRERAGAATLIPPSLFKAPNFGMILGLVFCAWWGFNAMTYFETVYYQLVLQLSPIQTALRILPMGIAGIGINVLAGYLISRLRPVWLIALGLVGSLAAPVIFAFVQPQYNYWWMMFWVMLFTVGPDAAYAVANIHISAAVPAQDQALAGGIFNVTTRLATALGIATSSAVATAVSASKVEALTSTPNELLPGYHAAAWVCFTTAVIAMVIDLVGLRGLPILRPTQQEENVAGLELHSFEGASS</sequence>
<dbReference type="InterPro" id="IPR011701">
    <property type="entry name" value="MFS"/>
</dbReference>
<feature type="transmembrane region" description="Helical" evidence="5">
    <location>
        <begin position="319"/>
        <end position="337"/>
    </location>
</feature>
<feature type="transmembrane region" description="Helical" evidence="5">
    <location>
        <begin position="101"/>
        <end position="123"/>
    </location>
</feature>
<comment type="subcellular location">
    <subcellularLocation>
        <location evidence="1">Membrane</location>
        <topology evidence="1">Multi-pass membrane protein</topology>
    </subcellularLocation>
</comment>
<feature type="transmembrane region" description="Helical" evidence="5">
    <location>
        <begin position="46"/>
        <end position="64"/>
    </location>
</feature>
<feature type="transmembrane region" description="Helical" evidence="5">
    <location>
        <begin position="135"/>
        <end position="156"/>
    </location>
</feature>
<dbReference type="GO" id="GO:0016020">
    <property type="term" value="C:membrane"/>
    <property type="evidence" value="ECO:0007669"/>
    <property type="project" value="UniProtKB-SubCell"/>
</dbReference>
<dbReference type="PROSITE" id="PS50850">
    <property type="entry name" value="MFS"/>
    <property type="match status" value="1"/>
</dbReference>
<evidence type="ECO:0000256" key="1">
    <source>
        <dbReference type="ARBA" id="ARBA00004141"/>
    </source>
</evidence>
<dbReference type="PROSITE" id="PS00216">
    <property type="entry name" value="SUGAR_TRANSPORT_1"/>
    <property type="match status" value="1"/>
</dbReference>
<dbReference type="SUPFAM" id="SSF103473">
    <property type="entry name" value="MFS general substrate transporter"/>
    <property type="match status" value="1"/>
</dbReference>
<dbReference type="PANTHER" id="PTHR42718">
    <property type="entry name" value="MAJOR FACILITATOR SUPERFAMILY MULTIDRUG TRANSPORTER MFSC"/>
    <property type="match status" value="1"/>
</dbReference>
<keyword evidence="3 5" id="KW-1133">Transmembrane helix</keyword>
<evidence type="ECO:0000256" key="5">
    <source>
        <dbReference type="SAM" id="Phobius"/>
    </source>
</evidence>
<keyword evidence="8" id="KW-1185">Reference proteome</keyword>
<evidence type="ECO:0000256" key="2">
    <source>
        <dbReference type="ARBA" id="ARBA00022692"/>
    </source>
</evidence>
<evidence type="ECO:0000259" key="6">
    <source>
        <dbReference type="PROSITE" id="PS50850"/>
    </source>
</evidence>
<feature type="transmembrane region" description="Helical" evidence="5">
    <location>
        <begin position="207"/>
        <end position="225"/>
    </location>
</feature>
<feature type="transmembrane region" description="Helical" evidence="5">
    <location>
        <begin position="453"/>
        <end position="473"/>
    </location>
</feature>
<organism evidence="7 8">
    <name type="scientific">Calocera viscosa (strain TUFC12733)</name>
    <dbReference type="NCBI Taxonomy" id="1330018"/>
    <lineage>
        <taxon>Eukaryota</taxon>
        <taxon>Fungi</taxon>
        <taxon>Dikarya</taxon>
        <taxon>Basidiomycota</taxon>
        <taxon>Agaricomycotina</taxon>
        <taxon>Dacrymycetes</taxon>
        <taxon>Dacrymycetales</taxon>
        <taxon>Dacrymycetaceae</taxon>
        <taxon>Calocera</taxon>
    </lineage>
</organism>
<keyword evidence="2 5" id="KW-0812">Transmembrane</keyword>
<dbReference type="GO" id="GO:0022857">
    <property type="term" value="F:transmembrane transporter activity"/>
    <property type="evidence" value="ECO:0007669"/>
    <property type="project" value="InterPro"/>
</dbReference>
<keyword evidence="4 5" id="KW-0472">Membrane</keyword>
<evidence type="ECO:0000256" key="3">
    <source>
        <dbReference type="ARBA" id="ARBA00022989"/>
    </source>
</evidence>
<feature type="transmembrane region" description="Helical" evidence="5">
    <location>
        <begin position="168"/>
        <end position="186"/>
    </location>
</feature>
<evidence type="ECO:0000313" key="7">
    <source>
        <dbReference type="EMBL" id="KZO90441.1"/>
    </source>
</evidence>
<dbReference type="OrthoDB" id="440755at2759"/>
<protein>
    <submittedName>
        <fullName evidence="7">MFS general substrate transporter</fullName>
    </submittedName>
</protein>
<feature type="transmembrane region" description="Helical" evidence="5">
    <location>
        <begin position="279"/>
        <end position="299"/>
    </location>
</feature>
<dbReference type="STRING" id="1330018.A0A167GDJ5"/>
<feature type="transmembrane region" description="Helical" evidence="5">
    <location>
        <begin position="344"/>
        <end position="363"/>
    </location>
</feature>
<dbReference type="InterPro" id="IPR020846">
    <property type="entry name" value="MFS_dom"/>
</dbReference>
<feature type="domain" description="Major facilitator superfamily (MFS) profile" evidence="6">
    <location>
        <begin position="11"/>
        <end position="480"/>
    </location>
</feature>
<feature type="transmembrane region" description="Helical" evidence="5">
    <location>
        <begin position="369"/>
        <end position="392"/>
    </location>
</feature>
<name>A0A167GDJ5_CALVF</name>
<feature type="transmembrane region" description="Helical" evidence="5">
    <location>
        <begin position="404"/>
        <end position="433"/>
    </location>
</feature>
<evidence type="ECO:0000256" key="4">
    <source>
        <dbReference type="ARBA" id="ARBA00023136"/>
    </source>
</evidence>
<reference evidence="7 8" key="1">
    <citation type="journal article" date="2016" name="Mol. Biol. Evol.">
        <title>Comparative Genomics of Early-Diverging Mushroom-Forming Fungi Provides Insights into the Origins of Lignocellulose Decay Capabilities.</title>
        <authorList>
            <person name="Nagy L.G."/>
            <person name="Riley R."/>
            <person name="Tritt A."/>
            <person name="Adam C."/>
            <person name="Daum C."/>
            <person name="Floudas D."/>
            <person name="Sun H."/>
            <person name="Yadav J.S."/>
            <person name="Pangilinan J."/>
            <person name="Larsson K.H."/>
            <person name="Matsuura K."/>
            <person name="Barry K."/>
            <person name="Labutti K."/>
            <person name="Kuo R."/>
            <person name="Ohm R.A."/>
            <person name="Bhattacharya S.S."/>
            <person name="Shirouzu T."/>
            <person name="Yoshinaga Y."/>
            <person name="Martin F.M."/>
            <person name="Grigoriev I.V."/>
            <person name="Hibbett D.S."/>
        </authorList>
    </citation>
    <scope>NUCLEOTIDE SEQUENCE [LARGE SCALE GENOMIC DNA]</scope>
    <source>
        <strain evidence="7 8">TUFC12733</strain>
    </source>
</reference>
<accession>A0A167GDJ5</accession>
<dbReference type="PANTHER" id="PTHR42718:SF10">
    <property type="entry name" value="TRANSPORTER, PUTATIVE (AFU_ORTHOLOGUE AFUA_8G06760)-RELATED"/>
    <property type="match status" value="1"/>
</dbReference>
<dbReference type="InterPro" id="IPR005829">
    <property type="entry name" value="Sugar_transporter_CS"/>
</dbReference>
<dbReference type="Proteomes" id="UP000076738">
    <property type="component" value="Unassembled WGS sequence"/>
</dbReference>
<dbReference type="AlphaFoldDB" id="A0A167GDJ5"/>
<evidence type="ECO:0000313" key="8">
    <source>
        <dbReference type="Proteomes" id="UP000076738"/>
    </source>
</evidence>
<gene>
    <name evidence="7" type="ORF">CALVIDRAFT_393852</name>
</gene>
<dbReference type="Pfam" id="PF07690">
    <property type="entry name" value="MFS_1"/>
    <property type="match status" value="1"/>
</dbReference>
<proteinExistence type="predicted"/>
<feature type="transmembrane region" description="Helical" evidence="5">
    <location>
        <begin position="237"/>
        <end position="258"/>
    </location>
</feature>